<organism evidence="6 7">
    <name type="scientific">Flavilitoribacter nigricans (strain ATCC 23147 / DSM 23189 / NBRC 102662 / NCIMB 1420 / SS-2)</name>
    <name type="common">Lewinella nigricans</name>
    <dbReference type="NCBI Taxonomy" id="1122177"/>
    <lineage>
        <taxon>Bacteria</taxon>
        <taxon>Pseudomonadati</taxon>
        <taxon>Bacteroidota</taxon>
        <taxon>Saprospiria</taxon>
        <taxon>Saprospirales</taxon>
        <taxon>Lewinellaceae</taxon>
        <taxon>Flavilitoribacter</taxon>
    </lineage>
</organism>
<dbReference type="PANTHER" id="PTHR42852">
    <property type="entry name" value="THIOL:DISULFIDE INTERCHANGE PROTEIN DSBE"/>
    <property type="match status" value="1"/>
</dbReference>
<gene>
    <name evidence="6" type="ORF">CRP01_34015</name>
</gene>
<comment type="caution">
    <text evidence="6">The sequence shown here is derived from an EMBL/GenBank/DDBJ whole genome shotgun (WGS) entry which is preliminary data.</text>
</comment>
<evidence type="ECO:0000256" key="1">
    <source>
        <dbReference type="ARBA" id="ARBA00004196"/>
    </source>
</evidence>
<evidence type="ECO:0000256" key="3">
    <source>
        <dbReference type="ARBA" id="ARBA00023157"/>
    </source>
</evidence>
<accession>A0A2D0N0H3</accession>
<dbReference type="OrthoDB" id="743079at2"/>
<sequence>MVILYLILSMLTPELPVAEGSLAFSTSTVVTGTSVENEIHFIENSEQFQSLEEVVGALNGKKVYVDIWATWCGPCIEEFEHNEKLQELAREHDFDILYLSVDEPRREQQWKAAIQHFNLKGYHLLVNPALEKQLRALFNNGGGVQIPWYMIFDEEAKLAKVYAPRPSELKALARNMKKL</sequence>
<evidence type="ECO:0000256" key="2">
    <source>
        <dbReference type="ARBA" id="ARBA00022748"/>
    </source>
</evidence>
<comment type="subcellular location">
    <subcellularLocation>
        <location evidence="1">Cell envelope</location>
    </subcellularLocation>
</comment>
<dbReference type="AlphaFoldDB" id="A0A2D0N0H3"/>
<reference evidence="6 7" key="1">
    <citation type="submission" date="2017-10" db="EMBL/GenBank/DDBJ databases">
        <title>The draft genome sequence of Lewinella nigricans NBRC 102662.</title>
        <authorList>
            <person name="Wang K."/>
        </authorList>
    </citation>
    <scope>NUCLEOTIDE SEQUENCE [LARGE SCALE GENOMIC DNA]</scope>
    <source>
        <strain evidence="6 7">NBRC 102662</strain>
    </source>
</reference>
<dbReference type="RefSeq" id="WP_099154545.1">
    <property type="nucleotide sequence ID" value="NZ_PDUD01000045.1"/>
</dbReference>
<dbReference type="GO" id="GO:0017004">
    <property type="term" value="P:cytochrome complex assembly"/>
    <property type="evidence" value="ECO:0007669"/>
    <property type="project" value="UniProtKB-KW"/>
</dbReference>
<keyword evidence="7" id="KW-1185">Reference proteome</keyword>
<dbReference type="EMBL" id="PDUD01000045">
    <property type="protein sequence ID" value="PHN02052.1"/>
    <property type="molecule type" value="Genomic_DNA"/>
</dbReference>
<dbReference type="SUPFAM" id="SSF52833">
    <property type="entry name" value="Thioredoxin-like"/>
    <property type="match status" value="1"/>
</dbReference>
<dbReference type="InterPro" id="IPR013766">
    <property type="entry name" value="Thioredoxin_domain"/>
</dbReference>
<dbReference type="GO" id="GO:0030313">
    <property type="term" value="C:cell envelope"/>
    <property type="evidence" value="ECO:0007669"/>
    <property type="project" value="UniProtKB-SubCell"/>
</dbReference>
<keyword evidence="4" id="KW-0676">Redox-active center</keyword>
<dbReference type="GO" id="GO:0016491">
    <property type="term" value="F:oxidoreductase activity"/>
    <property type="evidence" value="ECO:0007669"/>
    <property type="project" value="InterPro"/>
</dbReference>
<dbReference type="PANTHER" id="PTHR42852:SF6">
    <property type="entry name" value="THIOL:DISULFIDE INTERCHANGE PROTEIN DSBE"/>
    <property type="match status" value="1"/>
</dbReference>
<feature type="domain" description="Thioredoxin" evidence="5">
    <location>
        <begin position="15"/>
        <end position="179"/>
    </location>
</feature>
<evidence type="ECO:0000313" key="6">
    <source>
        <dbReference type="EMBL" id="PHN02052.1"/>
    </source>
</evidence>
<dbReference type="PROSITE" id="PS51352">
    <property type="entry name" value="THIOREDOXIN_2"/>
    <property type="match status" value="1"/>
</dbReference>
<keyword evidence="3" id="KW-1015">Disulfide bond</keyword>
<dbReference type="CDD" id="cd02966">
    <property type="entry name" value="TlpA_like_family"/>
    <property type="match status" value="1"/>
</dbReference>
<keyword evidence="2" id="KW-0201">Cytochrome c-type biogenesis</keyword>
<evidence type="ECO:0000313" key="7">
    <source>
        <dbReference type="Proteomes" id="UP000223913"/>
    </source>
</evidence>
<dbReference type="InterPro" id="IPR050553">
    <property type="entry name" value="Thioredoxin_ResA/DsbE_sf"/>
</dbReference>
<proteinExistence type="predicted"/>
<dbReference type="InterPro" id="IPR013740">
    <property type="entry name" value="Redoxin"/>
</dbReference>
<evidence type="ECO:0000259" key="5">
    <source>
        <dbReference type="PROSITE" id="PS51352"/>
    </source>
</evidence>
<dbReference type="Gene3D" id="3.40.30.10">
    <property type="entry name" value="Glutaredoxin"/>
    <property type="match status" value="1"/>
</dbReference>
<protein>
    <recommendedName>
        <fullName evidence="5">Thioredoxin domain-containing protein</fullName>
    </recommendedName>
</protein>
<dbReference type="InterPro" id="IPR036249">
    <property type="entry name" value="Thioredoxin-like_sf"/>
</dbReference>
<name>A0A2D0N0H3_FLAN2</name>
<evidence type="ECO:0000256" key="4">
    <source>
        <dbReference type="ARBA" id="ARBA00023284"/>
    </source>
</evidence>
<dbReference type="Pfam" id="PF08534">
    <property type="entry name" value="Redoxin"/>
    <property type="match status" value="1"/>
</dbReference>
<dbReference type="Proteomes" id="UP000223913">
    <property type="component" value="Unassembled WGS sequence"/>
</dbReference>